<dbReference type="SUPFAM" id="SSF54928">
    <property type="entry name" value="RNA-binding domain, RBD"/>
    <property type="match status" value="1"/>
</dbReference>
<feature type="compositionally biased region" description="Basic residues" evidence="1">
    <location>
        <begin position="138"/>
        <end position="148"/>
    </location>
</feature>
<name>A0ABN9TCM4_9DINO</name>
<dbReference type="Proteomes" id="UP001189429">
    <property type="component" value="Unassembled WGS sequence"/>
</dbReference>
<dbReference type="InterPro" id="IPR035979">
    <property type="entry name" value="RBD_domain_sf"/>
</dbReference>
<dbReference type="InterPro" id="IPR012677">
    <property type="entry name" value="Nucleotide-bd_a/b_plait_sf"/>
</dbReference>
<dbReference type="EMBL" id="CAUYUJ010014579">
    <property type="protein sequence ID" value="CAK0843440.1"/>
    <property type="molecule type" value="Genomic_DNA"/>
</dbReference>
<proteinExistence type="predicted"/>
<sequence length="277" mass="28870">MGSKDGFTTMKSHLQALQDEDPEAIFIVLKEHFSTYGEVKGIHVCHSRVKSGNTRDAGGDEFRKRPAALGFVVMETAEAAKRILEAGPEIEVKDVKVLVQPFNRNHGAEGEASSGGATQGGGPQKRARTDGAAVPKTGSHKGRARGRPCARATPAGPLTSTTTRRGSSSWTSGAAAAPPGCGTTTRGTARLPRTGRARPRTTPGTARRLQTTTLPRTAALRESPAGGGVRRGGPSRRDGEIRPSPSSALAPRPLFPSAVPPPLPVCSPANSIVRAPI</sequence>
<feature type="compositionally biased region" description="Low complexity" evidence="1">
    <location>
        <begin position="200"/>
        <end position="209"/>
    </location>
</feature>
<evidence type="ECO:0000256" key="1">
    <source>
        <dbReference type="SAM" id="MobiDB-lite"/>
    </source>
</evidence>
<organism evidence="2 3">
    <name type="scientific">Prorocentrum cordatum</name>
    <dbReference type="NCBI Taxonomy" id="2364126"/>
    <lineage>
        <taxon>Eukaryota</taxon>
        <taxon>Sar</taxon>
        <taxon>Alveolata</taxon>
        <taxon>Dinophyceae</taxon>
        <taxon>Prorocentrales</taxon>
        <taxon>Prorocentraceae</taxon>
        <taxon>Prorocentrum</taxon>
    </lineage>
</organism>
<feature type="compositionally biased region" description="Low complexity" evidence="1">
    <location>
        <begin position="242"/>
        <end position="257"/>
    </location>
</feature>
<evidence type="ECO:0008006" key="4">
    <source>
        <dbReference type="Google" id="ProtNLM"/>
    </source>
</evidence>
<accession>A0ABN9TCM4</accession>
<gene>
    <name evidence="2" type="ORF">PCOR1329_LOCUS37783</name>
</gene>
<keyword evidence="3" id="KW-1185">Reference proteome</keyword>
<evidence type="ECO:0000313" key="2">
    <source>
        <dbReference type="EMBL" id="CAK0843440.1"/>
    </source>
</evidence>
<comment type="caution">
    <text evidence="2">The sequence shown here is derived from an EMBL/GenBank/DDBJ whole genome shotgun (WGS) entry which is preliminary data.</text>
</comment>
<reference evidence="2" key="1">
    <citation type="submission" date="2023-10" db="EMBL/GenBank/DDBJ databases">
        <authorList>
            <person name="Chen Y."/>
            <person name="Shah S."/>
            <person name="Dougan E. K."/>
            <person name="Thang M."/>
            <person name="Chan C."/>
        </authorList>
    </citation>
    <scope>NUCLEOTIDE SEQUENCE [LARGE SCALE GENOMIC DNA]</scope>
</reference>
<feature type="compositionally biased region" description="Low complexity" evidence="1">
    <location>
        <begin position="159"/>
        <end position="192"/>
    </location>
</feature>
<feature type="region of interest" description="Disordered" evidence="1">
    <location>
        <begin position="105"/>
        <end position="267"/>
    </location>
</feature>
<protein>
    <recommendedName>
        <fullName evidence="4">YCII-related domain-containing protein</fullName>
    </recommendedName>
</protein>
<evidence type="ECO:0000313" key="3">
    <source>
        <dbReference type="Proteomes" id="UP001189429"/>
    </source>
</evidence>
<dbReference type="Gene3D" id="3.30.70.330">
    <property type="match status" value="1"/>
</dbReference>